<reference evidence="1 2" key="1">
    <citation type="journal article" date="2022" name="Hortic Res">
        <title>A haplotype resolved chromosomal level avocado genome allows analysis of novel avocado genes.</title>
        <authorList>
            <person name="Nath O."/>
            <person name="Fletcher S.J."/>
            <person name="Hayward A."/>
            <person name="Shaw L.M."/>
            <person name="Masouleh A.K."/>
            <person name="Furtado A."/>
            <person name="Henry R.J."/>
            <person name="Mitter N."/>
        </authorList>
    </citation>
    <scope>NUCLEOTIDE SEQUENCE [LARGE SCALE GENOMIC DNA]</scope>
    <source>
        <strain evidence="2">cv. Hass</strain>
    </source>
</reference>
<dbReference type="Proteomes" id="UP001234297">
    <property type="component" value="Chromosome 5"/>
</dbReference>
<gene>
    <name evidence="1" type="ORF">MRB53_018672</name>
</gene>
<keyword evidence="2" id="KW-1185">Reference proteome</keyword>
<dbReference type="EMBL" id="CM056813">
    <property type="protein sequence ID" value="KAJ8641978.1"/>
    <property type="molecule type" value="Genomic_DNA"/>
</dbReference>
<sequence>MDGREGKMKLAYGSRMLQSTSVRMLAMSRLFRFHSSDLFASERGNRAIQVGFSSPRDIAIGRLNLKAKRHQGLSRRGATDVFEPNLTW</sequence>
<proteinExistence type="predicted"/>
<accession>A0ACC2M8Q4</accession>
<name>A0ACC2M8Q4_PERAE</name>
<evidence type="ECO:0000313" key="2">
    <source>
        <dbReference type="Proteomes" id="UP001234297"/>
    </source>
</evidence>
<protein>
    <submittedName>
        <fullName evidence="1">Uncharacterized protein</fullName>
    </submittedName>
</protein>
<comment type="caution">
    <text evidence="1">The sequence shown here is derived from an EMBL/GenBank/DDBJ whole genome shotgun (WGS) entry which is preliminary data.</text>
</comment>
<organism evidence="1 2">
    <name type="scientific">Persea americana</name>
    <name type="common">Avocado</name>
    <dbReference type="NCBI Taxonomy" id="3435"/>
    <lineage>
        <taxon>Eukaryota</taxon>
        <taxon>Viridiplantae</taxon>
        <taxon>Streptophyta</taxon>
        <taxon>Embryophyta</taxon>
        <taxon>Tracheophyta</taxon>
        <taxon>Spermatophyta</taxon>
        <taxon>Magnoliopsida</taxon>
        <taxon>Magnoliidae</taxon>
        <taxon>Laurales</taxon>
        <taxon>Lauraceae</taxon>
        <taxon>Persea</taxon>
    </lineage>
</organism>
<evidence type="ECO:0000313" key="1">
    <source>
        <dbReference type="EMBL" id="KAJ8641978.1"/>
    </source>
</evidence>